<reference evidence="3 4" key="1">
    <citation type="submission" date="2016-10" db="EMBL/GenBank/DDBJ databases">
        <authorList>
            <person name="Varghese N."/>
            <person name="Submissions S."/>
        </authorList>
    </citation>
    <scope>NUCLEOTIDE SEQUENCE [LARGE SCALE GENOMIC DNA]</scope>
    <source>
        <strain evidence="3 4">DSM 16525</strain>
    </source>
</reference>
<dbReference type="Proteomes" id="UP000183760">
    <property type="component" value="Unassembled WGS sequence"/>
</dbReference>
<feature type="chain" id="PRO_5023030334" description="Acetyltransferase" evidence="1">
    <location>
        <begin position="25"/>
        <end position="387"/>
    </location>
</feature>
<dbReference type="EMBL" id="BJXR01000034">
    <property type="protein sequence ID" value="GEN09389.1"/>
    <property type="molecule type" value="Genomic_DNA"/>
</dbReference>
<comment type="caution">
    <text evidence="2">The sequence shown here is derived from an EMBL/GenBank/DDBJ whole genome shotgun (WGS) entry which is preliminary data.</text>
</comment>
<organism evidence="2 5">
    <name type="scientific">Myxococcus fulvus</name>
    <dbReference type="NCBI Taxonomy" id="33"/>
    <lineage>
        <taxon>Bacteria</taxon>
        <taxon>Pseudomonadati</taxon>
        <taxon>Myxococcota</taxon>
        <taxon>Myxococcia</taxon>
        <taxon>Myxococcales</taxon>
        <taxon>Cystobacterineae</taxon>
        <taxon>Myxococcaceae</taxon>
        <taxon>Myxococcus</taxon>
    </lineage>
</organism>
<dbReference type="SUPFAM" id="SSF53474">
    <property type="entry name" value="alpha/beta-Hydrolases"/>
    <property type="match status" value="1"/>
</dbReference>
<evidence type="ECO:0000313" key="4">
    <source>
        <dbReference type="Proteomes" id="UP000183760"/>
    </source>
</evidence>
<evidence type="ECO:0008006" key="6">
    <source>
        <dbReference type="Google" id="ProtNLM"/>
    </source>
</evidence>
<evidence type="ECO:0000256" key="1">
    <source>
        <dbReference type="SAM" id="SignalP"/>
    </source>
</evidence>
<sequence>MSVIRSVGLLACVWFIASPDTASAQWAPRAQRTLYPVVFAHGLGGFDDLAGFDYWGDELGNFVGDACDEFLELGCNVFLDPGQKAFAAQVPPFESSEVRGEVLADEIESVMATTGALHVNIVGHSQGGMDARKAARVLYLRRSRRVVDVMVSVSSPHRGSPVAKFVLDTGPTVTQLADFLATIYGDVVYEQGNDPIAAVKQLVYNDYDPLDGLTTGARAFNTNNPMDSRHAAHYASVMTAQFGVNLSPAFLTAQILVNIDGDGYCINDCDNDGAAGKGDGVSVERDDDGVVGINSQQMGHRLRYAVSPFGLDTLARDTSVGIVSNVNLPGEPQMTSLSSVMDQDHLDVVGFGPDLFNEIEFYAGLIDYISKSETRALGAAPHSQANE</sequence>
<proteinExistence type="predicted"/>
<dbReference type="Gene3D" id="3.40.50.1820">
    <property type="entry name" value="alpha/beta hydrolase"/>
    <property type="match status" value="1"/>
</dbReference>
<dbReference type="RefSeq" id="WP_074957424.1">
    <property type="nucleotide sequence ID" value="NZ_BJXR01000034.1"/>
</dbReference>
<feature type="signal peptide" evidence="1">
    <location>
        <begin position="1"/>
        <end position="24"/>
    </location>
</feature>
<protein>
    <recommendedName>
        <fullName evidence="6">Acetyltransferase</fullName>
    </recommendedName>
</protein>
<dbReference type="Proteomes" id="UP000321514">
    <property type="component" value="Unassembled WGS sequence"/>
</dbReference>
<dbReference type="AlphaFoldDB" id="A0A511T5E6"/>
<reference evidence="2 5" key="2">
    <citation type="submission" date="2019-07" db="EMBL/GenBank/DDBJ databases">
        <title>Whole genome shotgun sequence of Myxococcus fulvus NBRC 100333.</title>
        <authorList>
            <person name="Hosoyama A."/>
            <person name="Uohara A."/>
            <person name="Ohji S."/>
            <person name="Ichikawa N."/>
        </authorList>
    </citation>
    <scope>NUCLEOTIDE SEQUENCE [LARGE SCALE GENOMIC DNA]</scope>
    <source>
        <strain evidence="2 5">NBRC 100333</strain>
    </source>
</reference>
<accession>A0A511T5E6</accession>
<dbReference type="EMBL" id="FOIB01000009">
    <property type="protein sequence ID" value="SEU31896.1"/>
    <property type="molecule type" value="Genomic_DNA"/>
</dbReference>
<dbReference type="STRING" id="1334629.MFUL124B02_18910"/>
<dbReference type="InterPro" id="IPR029058">
    <property type="entry name" value="AB_hydrolase_fold"/>
</dbReference>
<evidence type="ECO:0000313" key="5">
    <source>
        <dbReference type="Proteomes" id="UP000321514"/>
    </source>
</evidence>
<name>A0A511T5E6_MYXFU</name>
<keyword evidence="4" id="KW-1185">Reference proteome</keyword>
<gene>
    <name evidence="2" type="ORF">MFU01_44260</name>
    <name evidence="3" type="ORF">SAMN05443572_10940</name>
</gene>
<evidence type="ECO:0000313" key="2">
    <source>
        <dbReference type="EMBL" id="GEN09389.1"/>
    </source>
</evidence>
<keyword evidence="1" id="KW-0732">Signal</keyword>
<evidence type="ECO:0000313" key="3">
    <source>
        <dbReference type="EMBL" id="SEU31896.1"/>
    </source>
</evidence>